<dbReference type="EMBL" id="CAAALY010027599">
    <property type="protein sequence ID" value="VEL16223.1"/>
    <property type="molecule type" value="Genomic_DNA"/>
</dbReference>
<sequence length="146" mass="15647">MWCSICLRYGLSGFRMRETYASLVVTKLSEPHELVTYAAHTLIATQHGASVFQDQAYTSPVEPCSVDPFSLIVPLGELSHSQVPSVSPTVTTVATSSVSQKAALYLASEFPVVSSSADIDNLISLAPMPLDSVRSASGMPMQVRPE</sequence>
<accession>A0A3S5AAZ2</accession>
<reference evidence="1" key="1">
    <citation type="submission" date="2018-11" db="EMBL/GenBank/DDBJ databases">
        <authorList>
            <consortium name="Pathogen Informatics"/>
        </authorList>
    </citation>
    <scope>NUCLEOTIDE SEQUENCE</scope>
</reference>
<keyword evidence="2" id="KW-1185">Reference proteome</keyword>
<proteinExistence type="predicted"/>
<protein>
    <submittedName>
        <fullName evidence="1">Uncharacterized protein</fullName>
    </submittedName>
</protein>
<dbReference type="AlphaFoldDB" id="A0A3S5AAZ2"/>
<comment type="caution">
    <text evidence="1">The sequence shown here is derived from an EMBL/GenBank/DDBJ whole genome shotgun (WGS) entry which is preliminary data.</text>
</comment>
<feature type="non-terminal residue" evidence="1">
    <location>
        <position position="146"/>
    </location>
</feature>
<gene>
    <name evidence="1" type="ORF">PXEA_LOCUS9663</name>
</gene>
<evidence type="ECO:0000313" key="1">
    <source>
        <dbReference type="EMBL" id="VEL16223.1"/>
    </source>
</evidence>
<evidence type="ECO:0000313" key="2">
    <source>
        <dbReference type="Proteomes" id="UP000784294"/>
    </source>
</evidence>
<name>A0A3S5AAZ2_9PLAT</name>
<dbReference type="Proteomes" id="UP000784294">
    <property type="component" value="Unassembled WGS sequence"/>
</dbReference>
<organism evidence="1 2">
    <name type="scientific">Protopolystoma xenopodis</name>
    <dbReference type="NCBI Taxonomy" id="117903"/>
    <lineage>
        <taxon>Eukaryota</taxon>
        <taxon>Metazoa</taxon>
        <taxon>Spiralia</taxon>
        <taxon>Lophotrochozoa</taxon>
        <taxon>Platyhelminthes</taxon>
        <taxon>Monogenea</taxon>
        <taxon>Polyopisthocotylea</taxon>
        <taxon>Polystomatidea</taxon>
        <taxon>Polystomatidae</taxon>
        <taxon>Protopolystoma</taxon>
    </lineage>
</organism>